<organism evidence="3 4">
    <name type="scientific">Plantactinospora siamensis</name>
    <dbReference type="NCBI Taxonomy" id="555372"/>
    <lineage>
        <taxon>Bacteria</taxon>
        <taxon>Bacillati</taxon>
        <taxon>Actinomycetota</taxon>
        <taxon>Actinomycetes</taxon>
        <taxon>Micromonosporales</taxon>
        <taxon>Micromonosporaceae</taxon>
        <taxon>Plantactinospora</taxon>
    </lineage>
</organism>
<comment type="caution">
    <text evidence="3">The sequence shown here is derived from an EMBL/GenBank/DDBJ whole genome shotgun (WGS) entry which is preliminary data.</text>
</comment>
<name>A0ABV6P535_9ACTN</name>
<evidence type="ECO:0000256" key="1">
    <source>
        <dbReference type="SAM" id="Phobius"/>
    </source>
</evidence>
<sequence length="203" mass="21627">MDRNLHILFDRALADEPAPTNDLAALAMVAGAGMRRRRQRRMAAGAAAVAAVAALGVVNLPGTGPDRSAPPPRTVQAGFATRMNPTCHTPVREDATDVSVFFVLDFTAGQRDAVERALRADRAVAAVVYETREEAYARFKKRYADAPDLVAAVDVAQIPEGFRAKLADPARAAELMARLRSMPGVDQVVGSSCPSGIDVWSAN</sequence>
<keyword evidence="1" id="KW-1133">Transmembrane helix</keyword>
<evidence type="ECO:0000259" key="2">
    <source>
        <dbReference type="Pfam" id="PF18075"/>
    </source>
</evidence>
<feature type="transmembrane region" description="Helical" evidence="1">
    <location>
        <begin position="42"/>
        <end position="62"/>
    </location>
</feature>
<reference evidence="3 4" key="1">
    <citation type="submission" date="2024-09" db="EMBL/GenBank/DDBJ databases">
        <authorList>
            <person name="Sun Q."/>
            <person name="Mori K."/>
        </authorList>
    </citation>
    <scope>NUCLEOTIDE SEQUENCE [LARGE SCALE GENOMIC DNA]</scope>
    <source>
        <strain evidence="3 4">TBRC 2205</strain>
    </source>
</reference>
<evidence type="ECO:0000313" key="3">
    <source>
        <dbReference type="EMBL" id="MFC0567383.1"/>
    </source>
</evidence>
<dbReference type="RefSeq" id="WP_377342680.1">
    <property type="nucleotide sequence ID" value="NZ_JBHLUE010000021.1"/>
</dbReference>
<dbReference type="InterPro" id="IPR040690">
    <property type="entry name" value="FtsX_ECD"/>
</dbReference>
<dbReference type="Gene3D" id="3.30.70.3040">
    <property type="match status" value="1"/>
</dbReference>
<proteinExistence type="predicted"/>
<evidence type="ECO:0000313" key="4">
    <source>
        <dbReference type="Proteomes" id="UP001589894"/>
    </source>
</evidence>
<keyword evidence="4" id="KW-1185">Reference proteome</keyword>
<protein>
    <submittedName>
        <fullName evidence="3">Permease-like cell division protein FtsX</fullName>
    </submittedName>
</protein>
<keyword evidence="1" id="KW-0812">Transmembrane</keyword>
<keyword evidence="1" id="KW-0472">Membrane</keyword>
<accession>A0ABV6P535</accession>
<feature type="domain" description="FtsX extracellular" evidence="2">
    <location>
        <begin position="98"/>
        <end position="188"/>
    </location>
</feature>
<dbReference type="Proteomes" id="UP001589894">
    <property type="component" value="Unassembled WGS sequence"/>
</dbReference>
<dbReference type="EMBL" id="JBHLUE010000021">
    <property type="protein sequence ID" value="MFC0567383.1"/>
    <property type="molecule type" value="Genomic_DNA"/>
</dbReference>
<dbReference type="Pfam" id="PF18075">
    <property type="entry name" value="FtsX_ECD"/>
    <property type="match status" value="1"/>
</dbReference>
<gene>
    <name evidence="3" type="ORF">ACFFHU_25000</name>
</gene>